<accession>A0A3B8GHN2</accession>
<evidence type="ECO:0000313" key="2">
    <source>
        <dbReference type="EMBL" id="AYM47367.1"/>
    </source>
</evidence>
<proteinExistence type="predicted"/>
<dbReference type="Proteomes" id="UP000225816">
    <property type="component" value="Segment"/>
</dbReference>
<keyword evidence="1" id="KW-1133">Transmembrane helix</keyword>
<evidence type="ECO:0000313" key="3">
    <source>
        <dbReference type="Proteomes" id="UP000225816"/>
    </source>
</evidence>
<sequence>MGQSLLILLIILAGFGFLGCLITVLTTNGGGGGE</sequence>
<dbReference type="EMBL" id="KY250035">
    <property type="protein sequence ID" value="AYM47367.1"/>
    <property type="molecule type" value="Genomic_DNA"/>
</dbReference>
<reference evidence="2" key="1">
    <citation type="submission" date="2016-11" db="EMBL/GenBank/DDBJ databases">
        <authorList>
            <person name="Shneider M.M."/>
            <person name="Kabanova A.P."/>
            <person name="Vo T."/>
            <person name="Samarov N.I."/>
            <person name="Korzhenkov A.A."/>
            <person name="Toschakov S.V."/>
            <person name="Miroshnikov K.K."/>
            <person name="Ignatov A.N."/>
            <person name="Kulikov E.E."/>
            <person name="Miroshnikov K.A."/>
        </authorList>
    </citation>
    <scope>NUCLEOTIDE SEQUENCE [LARGE SCALE GENOMIC DNA]</scope>
</reference>
<keyword evidence="1" id="KW-0472">Membrane</keyword>
<gene>
    <name evidence="2" type="ORF">PP47_gp12</name>
</gene>
<feature type="transmembrane region" description="Helical" evidence="1">
    <location>
        <begin position="6"/>
        <end position="25"/>
    </location>
</feature>
<keyword evidence="1" id="KW-0812">Transmembrane</keyword>
<name>A0A3B8GHN2_9CAUD</name>
<keyword evidence="3" id="KW-1185">Reference proteome</keyword>
<protein>
    <submittedName>
        <fullName evidence="2">Uncharacterized protein</fullName>
    </submittedName>
</protein>
<evidence type="ECO:0000256" key="1">
    <source>
        <dbReference type="SAM" id="Phobius"/>
    </source>
</evidence>
<organism evidence="2 3">
    <name type="scientific">Pectobacterium phage PP47</name>
    <dbReference type="NCBI Taxonomy" id="1932882"/>
    <lineage>
        <taxon>Viruses</taxon>
        <taxon>Duplodnaviria</taxon>
        <taxon>Heunggongvirae</taxon>
        <taxon>Uroviricota</taxon>
        <taxon>Caudoviricetes</taxon>
        <taxon>Autographivirales</taxon>
        <taxon>Autotranscriptaviridae</taxon>
        <taxon>Studiervirinae</taxon>
        <taxon>Pektosvirus</taxon>
        <taxon>Pektosvirus PP47</taxon>
    </lineage>
</organism>